<proteinExistence type="predicted"/>
<evidence type="ECO:0000313" key="8">
    <source>
        <dbReference type="EMBL" id="CAH2099184.1"/>
    </source>
</evidence>
<comment type="caution">
    <text evidence="8">The sequence shown here is derived from an EMBL/GenBank/DDBJ whole genome shotgun (WGS) entry which is preliminary data.</text>
</comment>
<evidence type="ECO:0000256" key="2">
    <source>
        <dbReference type="ARBA" id="ARBA00022722"/>
    </source>
</evidence>
<dbReference type="PANTHER" id="PTHR37984">
    <property type="entry name" value="PROTEIN CBG26694"/>
    <property type="match status" value="1"/>
</dbReference>
<keyword evidence="3" id="KW-0378">Hydrolase</keyword>
<keyword evidence="4" id="KW-0695">RNA-directed DNA polymerase</keyword>
<dbReference type="Proteomes" id="UP001153954">
    <property type="component" value="Unassembled WGS sequence"/>
</dbReference>
<organism evidence="8 9">
    <name type="scientific">Euphydryas editha</name>
    <name type="common">Edith's checkerspot</name>
    <dbReference type="NCBI Taxonomy" id="104508"/>
    <lineage>
        <taxon>Eukaryota</taxon>
        <taxon>Metazoa</taxon>
        <taxon>Ecdysozoa</taxon>
        <taxon>Arthropoda</taxon>
        <taxon>Hexapoda</taxon>
        <taxon>Insecta</taxon>
        <taxon>Pterygota</taxon>
        <taxon>Neoptera</taxon>
        <taxon>Endopterygota</taxon>
        <taxon>Lepidoptera</taxon>
        <taxon>Glossata</taxon>
        <taxon>Ditrysia</taxon>
        <taxon>Papilionoidea</taxon>
        <taxon>Nymphalidae</taxon>
        <taxon>Nymphalinae</taxon>
        <taxon>Euphydryas</taxon>
    </lineage>
</organism>
<evidence type="ECO:0000256" key="5">
    <source>
        <dbReference type="ARBA" id="ARBA00023268"/>
    </source>
</evidence>
<name>A0AAU9UHG4_EUPED</name>
<keyword evidence="2" id="KW-0540">Nuclease</keyword>
<dbReference type="SUPFAM" id="SSF56672">
    <property type="entry name" value="DNA/RNA polymerases"/>
    <property type="match status" value="1"/>
</dbReference>
<dbReference type="GO" id="GO:0004519">
    <property type="term" value="F:endonuclease activity"/>
    <property type="evidence" value="ECO:0007669"/>
    <property type="project" value="UniProtKB-KW"/>
</dbReference>
<evidence type="ECO:0000259" key="7">
    <source>
        <dbReference type="Pfam" id="PF17919"/>
    </source>
</evidence>
<dbReference type="InterPro" id="IPR050951">
    <property type="entry name" value="Retrovirus_Pol_polyprotein"/>
</dbReference>
<dbReference type="InterPro" id="IPR043128">
    <property type="entry name" value="Rev_trsase/Diguanyl_cyclase"/>
</dbReference>
<dbReference type="InterPro" id="IPR041577">
    <property type="entry name" value="RT_RNaseH_2"/>
</dbReference>
<dbReference type="CDD" id="cd09274">
    <property type="entry name" value="RNase_HI_RT_Ty3"/>
    <property type="match status" value="1"/>
</dbReference>
<keyword evidence="9" id="KW-1185">Reference proteome</keyword>
<dbReference type="FunFam" id="3.30.70.270:FF:000026">
    <property type="entry name" value="Transposon Ty3-G Gag-Pol polyprotein"/>
    <property type="match status" value="1"/>
</dbReference>
<accession>A0AAU9UHG4</accession>
<dbReference type="Gene3D" id="3.10.20.370">
    <property type="match status" value="1"/>
</dbReference>
<keyword evidence="1" id="KW-0548">Nucleotidyltransferase</keyword>
<dbReference type="InterPro" id="IPR000477">
    <property type="entry name" value="RT_dom"/>
</dbReference>
<reference evidence="8" key="1">
    <citation type="submission" date="2022-03" db="EMBL/GenBank/DDBJ databases">
        <authorList>
            <person name="Tunstrom K."/>
        </authorList>
    </citation>
    <scope>NUCLEOTIDE SEQUENCE</scope>
</reference>
<keyword evidence="3" id="KW-0255">Endonuclease</keyword>
<dbReference type="Gene3D" id="3.30.70.270">
    <property type="match status" value="2"/>
</dbReference>
<feature type="domain" description="Reverse transcriptase/retrotransposon-derived protein RNase H-like" evidence="7">
    <location>
        <begin position="145"/>
        <end position="239"/>
    </location>
</feature>
<keyword evidence="5" id="KW-0511">Multifunctional enzyme</keyword>
<dbReference type="FunFam" id="3.10.20.370:FF:000001">
    <property type="entry name" value="Retrovirus-related Pol polyprotein from transposon 17.6-like protein"/>
    <property type="match status" value="1"/>
</dbReference>
<dbReference type="EMBL" id="CAKOGL010000021">
    <property type="protein sequence ID" value="CAH2099184.1"/>
    <property type="molecule type" value="Genomic_DNA"/>
</dbReference>
<evidence type="ECO:0008006" key="10">
    <source>
        <dbReference type="Google" id="ProtNLM"/>
    </source>
</evidence>
<protein>
    <recommendedName>
        <fullName evidence="10">Reverse transcriptase/retrotransposon-derived protein RNase H-like domain-containing protein</fullName>
    </recommendedName>
</protein>
<evidence type="ECO:0000256" key="1">
    <source>
        <dbReference type="ARBA" id="ARBA00022695"/>
    </source>
</evidence>
<dbReference type="Pfam" id="PF00078">
    <property type="entry name" value="RVT_1"/>
    <property type="match status" value="1"/>
</dbReference>
<dbReference type="PANTHER" id="PTHR37984:SF5">
    <property type="entry name" value="PROTEIN NYNRIN-LIKE"/>
    <property type="match status" value="1"/>
</dbReference>
<evidence type="ECO:0000256" key="4">
    <source>
        <dbReference type="ARBA" id="ARBA00022918"/>
    </source>
</evidence>
<evidence type="ECO:0000259" key="6">
    <source>
        <dbReference type="Pfam" id="PF00078"/>
    </source>
</evidence>
<evidence type="ECO:0000313" key="9">
    <source>
        <dbReference type="Proteomes" id="UP001153954"/>
    </source>
</evidence>
<dbReference type="GO" id="GO:0003964">
    <property type="term" value="F:RNA-directed DNA polymerase activity"/>
    <property type="evidence" value="ECO:0007669"/>
    <property type="project" value="UniProtKB-KW"/>
</dbReference>
<sequence>MTTKPGGAMRICLDPQYLNTQIKREQMMIPNIDEIIAKLKGKKEHDRILEQVLKKAQEYNIKFNRKKCNFKKKEVKYLGHVLTTEGIKIDQNRIKAIVEMKEPKTQKELLRFLGMINYVARFIPNLSEVTAPLRQLIKKDVPFLWSKEQDKTYKTLKKLLIEPPVLSYFDMNKQIVLSVDASKAGLGAVILQEGKPIAYGSRAMTETEIQYSQIEKECLAILYGITKFHQYLYGSQFKVETDHKPLVSIFSKPLNRCPARLQKMRMALQPYSFELNYKPGKELVVADHLSRSHLVDTEENSDLKVETHVAMIMESYRISDEKLEELVLETAKDEEL</sequence>
<evidence type="ECO:0000256" key="3">
    <source>
        <dbReference type="ARBA" id="ARBA00022759"/>
    </source>
</evidence>
<keyword evidence="1" id="KW-0808">Transferase</keyword>
<dbReference type="AlphaFoldDB" id="A0AAU9UHG4"/>
<dbReference type="InterPro" id="IPR043502">
    <property type="entry name" value="DNA/RNA_pol_sf"/>
</dbReference>
<feature type="domain" description="Reverse transcriptase" evidence="6">
    <location>
        <begin position="25"/>
        <end position="81"/>
    </location>
</feature>
<gene>
    <name evidence="8" type="ORF">EEDITHA_LOCUS14202</name>
</gene>
<dbReference type="Pfam" id="PF17919">
    <property type="entry name" value="RT_RNaseH_2"/>
    <property type="match status" value="1"/>
</dbReference>